<evidence type="ECO:0000256" key="1">
    <source>
        <dbReference type="ARBA" id="ARBA00004141"/>
    </source>
</evidence>
<keyword evidence="4 7" id="KW-1133">Transmembrane helix</keyword>
<keyword evidence="5 7" id="KW-0472">Membrane</keyword>
<feature type="compositionally biased region" description="Low complexity" evidence="6">
    <location>
        <begin position="590"/>
        <end position="616"/>
    </location>
</feature>
<evidence type="ECO:0000256" key="6">
    <source>
        <dbReference type="SAM" id="MobiDB-lite"/>
    </source>
</evidence>
<evidence type="ECO:0000259" key="8">
    <source>
        <dbReference type="Pfam" id="PF05140"/>
    </source>
</evidence>
<dbReference type="PANTHER" id="PTHR31566">
    <property type="entry name" value="CYTOCHROME C BIOGENESIS PROTEIN CCS1, CHLOROPLASTIC"/>
    <property type="match status" value="1"/>
</dbReference>
<gene>
    <name evidence="9" type="ORF">ET475_10685</name>
</gene>
<evidence type="ECO:0000256" key="5">
    <source>
        <dbReference type="ARBA" id="ARBA00023136"/>
    </source>
</evidence>
<dbReference type="InterPro" id="IPR023494">
    <property type="entry name" value="Cyt_c_bgen_Ccs1/CcsB/ResB"/>
</dbReference>
<dbReference type="GO" id="GO:0016020">
    <property type="term" value="C:membrane"/>
    <property type="evidence" value="ECO:0007669"/>
    <property type="project" value="UniProtKB-SubCell"/>
</dbReference>
<dbReference type="Pfam" id="PF05140">
    <property type="entry name" value="ResB"/>
    <property type="match status" value="1"/>
</dbReference>
<feature type="transmembrane region" description="Helical" evidence="7">
    <location>
        <begin position="491"/>
        <end position="512"/>
    </location>
</feature>
<name>A0A4P6EF40_9MICO</name>
<organism evidence="9 10">
    <name type="scientific">Microbacterium protaetiae</name>
    <dbReference type="NCBI Taxonomy" id="2509458"/>
    <lineage>
        <taxon>Bacteria</taxon>
        <taxon>Bacillati</taxon>
        <taxon>Actinomycetota</taxon>
        <taxon>Actinomycetes</taxon>
        <taxon>Micrococcales</taxon>
        <taxon>Microbacteriaceae</taxon>
        <taxon>Microbacterium</taxon>
    </lineage>
</organism>
<evidence type="ECO:0000256" key="7">
    <source>
        <dbReference type="SAM" id="Phobius"/>
    </source>
</evidence>
<comment type="subcellular location">
    <subcellularLocation>
        <location evidence="1">Membrane</location>
        <topology evidence="1">Multi-pass membrane protein</topology>
    </subcellularLocation>
</comment>
<evidence type="ECO:0000256" key="2">
    <source>
        <dbReference type="ARBA" id="ARBA00022692"/>
    </source>
</evidence>
<dbReference type="EMBL" id="CP035494">
    <property type="protein sequence ID" value="QAY60406.1"/>
    <property type="molecule type" value="Genomic_DNA"/>
</dbReference>
<dbReference type="RefSeq" id="WP_129389737.1">
    <property type="nucleotide sequence ID" value="NZ_CP035494.1"/>
</dbReference>
<dbReference type="OrthoDB" id="3949537at2"/>
<evidence type="ECO:0000313" key="9">
    <source>
        <dbReference type="EMBL" id="QAY60406.1"/>
    </source>
</evidence>
<feature type="region of interest" description="Disordered" evidence="6">
    <location>
        <begin position="1"/>
        <end position="28"/>
    </location>
</feature>
<dbReference type="InterPro" id="IPR007816">
    <property type="entry name" value="ResB-like_domain"/>
</dbReference>
<accession>A0A4P6EF40</accession>
<feature type="domain" description="ResB-like" evidence="8">
    <location>
        <begin position="49"/>
        <end position="546"/>
    </location>
</feature>
<proteinExistence type="predicted"/>
<dbReference type="GO" id="GO:0017004">
    <property type="term" value="P:cytochrome complex assembly"/>
    <property type="evidence" value="ECO:0007669"/>
    <property type="project" value="UniProtKB-KW"/>
</dbReference>
<evidence type="ECO:0000256" key="4">
    <source>
        <dbReference type="ARBA" id="ARBA00022989"/>
    </source>
</evidence>
<evidence type="ECO:0000313" key="10">
    <source>
        <dbReference type="Proteomes" id="UP000293995"/>
    </source>
</evidence>
<keyword evidence="3" id="KW-0201">Cytochrome c-type biogenesis</keyword>
<dbReference type="KEGG" id="mprt:ET475_10685"/>
<dbReference type="PANTHER" id="PTHR31566:SF0">
    <property type="entry name" value="CYTOCHROME C BIOGENESIS PROTEIN CCS1, CHLOROPLASTIC"/>
    <property type="match status" value="1"/>
</dbReference>
<keyword evidence="2 7" id="KW-0812">Transmembrane</keyword>
<feature type="region of interest" description="Disordered" evidence="6">
    <location>
        <begin position="558"/>
        <end position="616"/>
    </location>
</feature>
<protein>
    <submittedName>
        <fullName evidence="9">Cytochrome c biogenesis protein ResB</fullName>
    </submittedName>
</protein>
<dbReference type="Proteomes" id="UP000293995">
    <property type="component" value="Chromosome"/>
</dbReference>
<feature type="transmembrane region" description="Helical" evidence="7">
    <location>
        <begin position="209"/>
        <end position="230"/>
    </location>
</feature>
<feature type="transmembrane region" description="Helical" evidence="7">
    <location>
        <begin position="105"/>
        <end position="126"/>
    </location>
</feature>
<reference evidence="9 10" key="1">
    <citation type="submission" date="2019-01" db="EMBL/GenBank/DDBJ databases">
        <title>Genome sequencing of strain DFW100M-13.</title>
        <authorList>
            <person name="Heo J."/>
            <person name="Kim S.-J."/>
            <person name="Kim J.-S."/>
            <person name="Hong S.-B."/>
            <person name="Kwon S.-W."/>
        </authorList>
    </citation>
    <scope>NUCLEOTIDE SEQUENCE [LARGE SCALE GENOMIC DNA]</scope>
    <source>
        <strain evidence="9 10">DFW100M-13</strain>
    </source>
</reference>
<sequence>MSRPRSESVVDSSDPLRPSDHVDGAEEITSPKLGPIGWIRWAWRQLTSMRTALVLLLLLAIAAVPGSIVPQRSADPNGVTNYFTDNPTLAPVLDKMQLFDVYSSAWFSAIYILLFISLIGCVIPRVKHHLKALRSRPPRTPARLGRLGDHRESLVELAPGTDAAAAASHAIDIAAKQLKAGGYRVERYDARGAFSISAERGYLRETGNLLFHIALLGVLLAVGIGGGFAYTGQRVIVQGTTFVNSVGTDYSSFNPGRFVDPDALLPYTLKLDKFDVSYQPIGSGSQGQAGDFIAHLTTQLPGQKATDAQIRVNHPLTIGGDRVYLLGNGYAPTVTVKNAAGDVVFHDSIAFLPQDNNLTSLGIIKVPDGLSEQLGMLAFFYPTQVKNDLGAFTSGYPALLNPVLSLNVYSGDLGINNGIPRSVYALDTTGMTQLTGGQTGVDSIELQPGQTADLPNGLGTITFDDQSPVGATDATQSVKRFVSLSIHRDVAGPWVLSFAVLAVLSLMLALFVPRRRMWVKATPSGSVVTLEYAGLARGEDPTLGSAVEALAAKHGEALESDGTGAGRAAAEPVHSTDPAEPAEPGDSSTADPAAPAEPGDSSPADPAAPAEPGDRA</sequence>
<evidence type="ECO:0000256" key="3">
    <source>
        <dbReference type="ARBA" id="ARBA00022748"/>
    </source>
</evidence>
<feature type="transmembrane region" description="Helical" evidence="7">
    <location>
        <begin position="52"/>
        <end position="69"/>
    </location>
</feature>
<dbReference type="AlphaFoldDB" id="A0A4P6EF40"/>
<keyword evidence="10" id="KW-1185">Reference proteome</keyword>